<proteinExistence type="predicted"/>
<evidence type="ECO:0000313" key="3">
    <source>
        <dbReference type="Proteomes" id="UP000226192"/>
    </source>
</evidence>
<protein>
    <submittedName>
        <fullName evidence="2">Uncharacterized protein</fullName>
    </submittedName>
</protein>
<dbReference type="EMBL" id="NJET01000003">
    <property type="protein sequence ID" value="PHH67044.1"/>
    <property type="molecule type" value="Genomic_DNA"/>
</dbReference>
<organism evidence="2 3">
    <name type="scientific">Ophiocordyceps australis</name>
    <dbReference type="NCBI Taxonomy" id="1399860"/>
    <lineage>
        <taxon>Eukaryota</taxon>
        <taxon>Fungi</taxon>
        <taxon>Dikarya</taxon>
        <taxon>Ascomycota</taxon>
        <taxon>Pezizomycotina</taxon>
        <taxon>Sordariomycetes</taxon>
        <taxon>Hypocreomycetidae</taxon>
        <taxon>Hypocreales</taxon>
        <taxon>Ophiocordycipitaceae</taxon>
        <taxon>Ophiocordyceps</taxon>
    </lineage>
</organism>
<comment type="caution">
    <text evidence="2">The sequence shown here is derived from an EMBL/GenBank/DDBJ whole genome shotgun (WGS) entry which is preliminary data.</text>
</comment>
<feature type="compositionally biased region" description="Low complexity" evidence="1">
    <location>
        <begin position="30"/>
        <end position="53"/>
    </location>
</feature>
<dbReference type="Proteomes" id="UP000226192">
    <property type="component" value="Unassembled WGS sequence"/>
</dbReference>
<dbReference type="AlphaFoldDB" id="A0A2C5YJ76"/>
<reference evidence="2 3" key="1">
    <citation type="submission" date="2017-06" db="EMBL/GenBank/DDBJ databases">
        <title>Ant-infecting Ophiocordyceps genomes reveal a high diversity of potential behavioral manipulation genes and a possible major role for enterotoxins.</title>
        <authorList>
            <person name="De Bekker C."/>
            <person name="Evans H.C."/>
            <person name="Brachmann A."/>
            <person name="Hughes D.P."/>
        </authorList>
    </citation>
    <scope>NUCLEOTIDE SEQUENCE [LARGE SCALE GENOMIC DNA]</scope>
    <source>
        <strain evidence="2 3">Map64</strain>
    </source>
</reference>
<accession>A0A2C5YJ76</accession>
<evidence type="ECO:0000256" key="1">
    <source>
        <dbReference type="SAM" id="MobiDB-lite"/>
    </source>
</evidence>
<sequence length="80" mass="8585">MSMQQKASDRGSFTFLSLAPVTSSSYPQLSANRPATAASSASPSRRSSIASTTGNKVLKLGPVHWGEHLDDHKDDFYVTT</sequence>
<gene>
    <name evidence="2" type="ORF">CDD81_4439</name>
</gene>
<keyword evidence="3" id="KW-1185">Reference proteome</keyword>
<evidence type="ECO:0000313" key="2">
    <source>
        <dbReference type="EMBL" id="PHH67044.1"/>
    </source>
</evidence>
<name>A0A2C5YJ76_9HYPO</name>
<feature type="region of interest" description="Disordered" evidence="1">
    <location>
        <begin position="24"/>
        <end position="53"/>
    </location>
</feature>